<dbReference type="PROSITE" id="PS51257">
    <property type="entry name" value="PROKAR_LIPOPROTEIN"/>
    <property type="match status" value="1"/>
</dbReference>
<dbReference type="AlphaFoldDB" id="A0A9X2SIV1"/>
<dbReference type="InterPro" id="IPR011852">
    <property type="entry name" value="TRAP_TAXI"/>
</dbReference>
<protein>
    <submittedName>
        <fullName evidence="1">TAXI family TRAP transporter solute-binding subunit</fullName>
    </submittedName>
</protein>
<proteinExistence type="predicted"/>
<reference evidence="1" key="1">
    <citation type="submission" date="2022-06" db="EMBL/GenBank/DDBJ databases">
        <title>Amycolatopsis iheyaensis sp. nov., a new species of the genus Amycolatopsis isolated from soil in Iheya island, Japan.</title>
        <authorList>
            <person name="Ngamcharungchit C."/>
            <person name="Kanto H."/>
            <person name="Take A."/>
            <person name="Intra B."/>
            <person name="Matsumoto A."/>
            <person name="Panbangred W."/>
            <person name="Inahashi Y."/>
        </authorList>
    </citation>
    <scope>NUCLEOTIDE SEQUENCE</scope>
    <source>
        <strain evidence="1">OK19-0408</strain>
    </source>
</reference>
<dbReference type="EMBL" id="JAMXQV010000002">
    <property type="protein sequence ID" value="MCR6482171.1"/>
    <property type="molecule type" value="Genomic_DNA"/>
</dbReference>
<dbReference type="RefSeq" id="WP_257918805.1">
    <property type="nucleotide sequence ID" value="NZ_JAMXQV010000002.1"/>
</dbReference>
<dbReference type="Pfam" id="PF16868">
    <property type="entry name" value="NMT1_3"/>
    <property type="match status" value="1"/>
</dbReference>
<comment type="caution">
    <text evidence="1">The sequence shown here is derived from an EMBL/GenBank/DDBJ whole genome shotgun (WGS) entry which is preliminary data.</text>
</comment>
<dbReference type="Gene3D" id="3.40.190.10">
    <property type="entry name" value="Periplasmic binding protein-like II"/>
    <property type="match status" value="2"/>
</dbReference>
<dbReference type="SUPFAM" id="SSF53850">
    <property type="entry name" value="Periplasmic binding protein-like II"/>
    <property type="match status" value="1"/>
</dbReference>
<evidence type="ECO:0000313" key="2">
    <source>
        <dbReference type="Proteomes" id="UP001144096"/>
    </source>
</evidence>
<dbReference type="NCBIfam" id="TIGR02122">
    <property type="entry name" value="TRAP_TAXI"/>
    <property type="match status" value="1"/>
</dbReference>
<keyword evidence="2" id="KW-1185">Reference proteome</keyword>
<dbReference type="Proteomes" id="UP001144096">
    <property type="component" value="Unassembled WGS sequence"/>
</dbReference>
<sequence length="329" mass="33771">MTFTRRTALLGGGGTTNLTRRTALLGGLGLALAGCSTSGYTGPERTVTIAAGERGGFYLAFAELLAAELTRAEPLLHATAVPTEASVANVELVRRGQADLGLVLTDVAQTALAGNPPFAGKVPLLALGRVYENYLQLVVRADGPVRRLADLAGRPVSLGAGGSGAAQLGERLFAKAGVSVDVRHLLFDDAVRALAGRRIDAMLWSGGVPTPKLADLTRTTPIALLPLDAVVPALRAAYGPVYDQVQVPDQAYRGVGALGTIGVANLLVCSPALPDDVAAAVVRLLVGRATDLVPAEAVGTQFLDVRTLIGTQPVPLQPGAAAAYRALHG</sequence>
<dbReference type="PANTHER" id="PTHR42941:SF1">
    <property type="entry name" value="SLL1037 PROTEIN"/>
    <property type="match status" value="1"/>
</dbReference>
<organism evidence="1 2">
    <name type="scientific">Amycolatopsis iheyensis</name>
    <dbReference type="NCBI Taxonomy" id="2945988"/>
    <lineage>
        <taxon>Bacteria</taxon>
        <taxon>Bacillati</taxon>
        <taxon>Actinomycetota</taxon>
        <taxon>Actinomycetes</taxon>
        <taxon>Pseudonocardiales</taxon>
        <taxon>Pseudonocardiaceae</taxon>
        <taxon>Amycolatopsis</taxon>
    </lineage>
</organism>
<dbReference type="PANTHER" id="PTHR42941">
    <property type="entry name" value="SLL1037 PROTEIN"/>
    <property type="match status" value="1"/>
</dbReference>
<evidence type="ECO:0000313" key="1">
    <source>
        <dbReference type="EMBL" id="MCR6482171.1"/>
    </source>
</evidence>
<gene>
    <name evidence="1" type="ORF">M8542_05060</name>
</gene>
<accession>A0A9X2SIV1</accession>
<name>A0A9X2SIV1_9PSEU</name>